<sequence>MALSKPKREIYLRKIKNFWIDFSHNKIGFAGLIIIIFYVIIAICAPILTPYPPESQLYKPPKVAARYAYPEWFRLFPQYRDLNPTINVNPDLGKATLIEKTGTLTIDLTNLWFNFTSTKRGEKAYFTLDLGNFTYDYNPPPSMTMRVYYELEYNNASITIYYTIKNYTANPLYEEYFIDPTKAKMKINVQTYDPRKPWGYIRSNFDVDSFVNSPSFPVLGSLFKPTATLIDPAEIIFSKRGTYGIQVSFEFTSIRAGGYANLKLKYVGLTIWGRCHGILGTNNSGFDVWTELVYGARISLLVGLLAALIGTGIGVLYGVVSGYLGGFVDEFLMRVVDVLLCIPVLPILLVLVRYFSANVFLIVVLIAIFGWQGLSRVIRSRVLSLKEMAFIESARASGASDFYLIMHHLIPNVTPIAIPALILSIPGAIITEASLSFLGFGDPNAATWGRILYGAYQLGGLPAWWVWLPPGLAITILCLGFVFIGHAVDEIVNPRLRMRR</sequence>
<keyword evidence="4 7" id="KW-0812">Transmembrane</keyword>
<feature type="transmembrane region" description="Helical" evidence="7">
    <location>
        <begin position="298"/>
        <end position="319"/>
    </location>
</feature>
<comment type="caution">
    <text evidence="9">The sequence shown here is derived from an EMBL/GenBank/DDBJ whole genome shotgun (WGS) entry which is preliminary data.</text>
</comment>
<gene>
    <name evidence="9" type="ORF">ENT72_01575</name>
</gene>
<name>A0A7C4VUY9_FERPE</name>
<dbReference type="CDD" id="cd06261">
    <property type="entry name" value="TM_PBP2"/>
    <property type="match status" value="1"/>
</dbReference>
<keyword evidence="5 7" id="KW-1133">Transmembrane helix</keyword>
<dbReference type="InterPro" id="IPR050366">
    <property type="entry name" value="BP-dependent_transpt_permease"/>
</dbReference>
<dbReference type="PROSITE" id="PS50928">
    <property type="entry name" value="ABC_TM1"/>
    <property type="match status" value="1"/>
</dbReference>
<dbReference type="Gene3D" id="1.10.3720.10">
    <property type="entry name" value="MetI-like"/>
    <property type="match status" value="1"/>
</dbReference>
<feature type="transmembrane region" description="Helical" evidence="7">
    <location>
        <begin position="416"/>
        <end position="438"/>
    </location>
</feature>
<dbReference type="EMBL" id="DSZT01000050">
    <property type="protein sequence ID" value="HGU41603.1"/>
    <property type="molecule type" value="Genomic_DNA"/>
</dbReference>
<dbReference type="SUPFAM" id="SSF161098">
    <property type="entry name" value="MetI-like"/>
    <property type="match status" value="1"/>
</dbReference>
<reference evidence="9" key="1">
    <citation type="journal article" date="2020" name="mSystems">
        <title>Genome- and Community-Level Interaction Insights into Carbon Utilization and Element Cycling Functions of Hydrothermarchaeota in Hydrothermal Sediment.</title>
        <authorList>
            <person name="Zhou Z."/>
            <person name="Liu Y."/>
            <person name="Xu W."/>
            <person name="Pan J."/>
            <person name="Luo Z.H."/>
            <person name="Li M."/>
        </authorList>
    </citation>
    <scope>NUCLEOTIDE SEQUENCE [LARGE SCALE GENOMIC DNA]</scope>
    <source>
        <strain evidence="9">SpSt-604</strain>
    </source>
</reference>
<dbReference type="AlphaFoldDB" id="A0A7C4VUY9"/>
<proteinExistence type="inferred from homology"/>
<dbReference type="GO" id="GO:0005886">
    <property type="term" value="C:plasma membrane"/>
    <property type="evidence" value="ECO:0007669"/>
    <property type="project" value="UniProtKB-SubCell"/>
</dbReference>
<organism evidence="9">
    <name type="scientific">Fervidobacterium pennivorans</name>
    <dbReference type="NCBI Taxonomy" id="93466"/>
    <lineage>
        <taxon>Bacteria</taxon>
        <taxon>Thermotogati</taxon>
        <taxon>Thermotogota</taxon>
        <taxon>Thermotogae</taxon>
        <taxon>Thermotogales</taxon>
        <taxon>Fervidobacteriaceae</taxon>
        <taxon>Fervidobacterium</taxon>
    </lineage>
</organism>
<evidence type="ECO:0000256" key="2">
    <source>
        <dbReference type="ARBA" id="ARBA00022448"/>
    </source>
</evidence>
<evidence type="ECO:0000256" key="3">
    <source>
        <dbReference type="ARBA" id="ARBA00022475"/>
    </source>
</evidence>
<dbReference type="GO" id="GO:0055085">
    <property type="term" value="P:transmembrane transport"/>
    <property type="evidence" value="ECO:0007669"/>
    <property type="project" value="InterPro"/>
</dbReference>
<evidence type="ECO:0000313" key="9">
    <source>
        <dbReference type="EMBL" id="HGU41603.1"/>
    </source>
</evidence>
<dbReference type="PANTHER" id="PTHR43386">
    <property type="entry name" value="OLIGOPEPTIDE TRANSPORT SYSTEM PERMEASE PROTEIN APPC"/>
    <property type="match status" value="1"/>
</dbReference>
<evidence type="ECO:0000256" key="7">
    <source>
        <dbReference type="RuleBase" id="RU363032"/>
    </source>
</evidence>
<dbReference type="InterPro" id="IPR025966">
    <property type="entry name" value="OppC_N"/>
</dbReference>
<protein>
    <submittedName>
        <fullName evidence="9">ABC transporter permease</fullName>
    </submittedName>
</protein>
<dbReference type="PANTHER" id="PTHR43386:SF1">
    <property type="entry name" value="D,D-DIPEPTIDE TRANSPORT SYSTEM PERMEASE PROTEIN DDPC-RELATED"/>
    <property type="match status" value="1"/>
</dbReference>
<feature type="domain" description="ABC transmembrane type-1" evidence="8">
    <location>
        <begin position="296"/>
        <end position="485"/>
    </location>
</feature>
<evidence type="ECO:0000259" key="8">
    <source>
        <dbReference type="PROSITE" id="PS50928"/>
    </source>
</evidence>
<feature type="transmembrane region" description="Helical" evidence="7">
    <location>
        <begin position="473"/>
        <end position="492"/>
    </location>
</feature>
<evidence type="ECO:0000256" key="6">
    <source>
        <dbReference type="ARBA" id="ARBA00023136"/>
    </source>
</evidence>
<comment type="similarity">
    <text evidence="7">Belongs to the binding-protein-dependent transport system permease family.</text>
</comment>
<dbReference type="InterPro" id="IPR000515">
    <property type="entry name" value="MetI-like"/>
</dbReference>
<dbReference type="Pfam" id="PF00528">
    <property type="entry name" value="BPD_transp_1"/>
    <property type="match status" value="1"/>
</dbReference>
<keyword evidence="2 7" id="KW-0813">Transport</keyword>
<accession>A0A7C4VUY9</accession>
<comment type="subcellular location">
    <subcellularLocation>
        <location evidence="1 7">Cell membrane</location>
        <topology evidence="1 7">Multi-pass membrane protein</topology>
    </subcellularLocation>
</comment>
<dbReference type="InterPro" id="IPR035906">
    <property type="entry name" value="MetI-like_sf"/>
</dbReference>
<feature type="transmembrane region" description="Helical" evidence="7">
    <location>
        <begin position="27"/>
        <end position="49"/>
    </location>
</feature>
<feature type="transmembrane region" description="Helical" evidence="7">
    <location>
        <begin position="359"/>
        <end position="378"/>
    </location>
</feature>
<evidence type="ECO:0000256" key="1">
    <source>
        <dbReference type="ARBA" id="ARBA00004651"/>
    </source>
</evidence>
<evidence type="ECO:0000256" key="4">
    <source>
        <dbReference type="ARBA" id="ARBA00022692"/>
    </source>
</evidence>
<keyword evidence="3" id="KW-1003">Cell membrane</keyword>
<evidence type="ECO:0000256" key="5">
    <source>
        <dbReference type="ARBA" id="ARBA00022989"/>
    </source>
</evidence>
<keyword evidence="6 7" id="KW-0472">Membrane</keyword>
<dbReference type="Pfam" id="PF12911">
    <property type="entry name" value="OppC_N"/>
    <property type="match status" value="1"/>
</dbReference>